<keyword evidence="3" id="KW-1185">Reference proteome</keyword>
<dbReference type="AlphaFoldDB" id="A0A285L9T2"/>
<accession>A0A285L9T2</accession>
<dbReference type="STRING" id="1379680.GCA_001612615_04644"/>
<dbReference type="RefSeq" id="WP_097244944.1">
    <property type="nucleotide sequence ID" value="NZ_JAMTCV010000001.1"/>
</dbReference>
<organism evidence="2 3">
    <name type="scientific">Nocardia amikacinitolerans</name>
    <dbReference type="NCBI Taxonomy" id="756689"/>
    <lineage>
        <taxon>Bacteria</taxon>
        <taxon>Bacillati</taxon>
        <taxon>Actinomycetota</taxon>
        <taxon>Actinomycetes</taxon>
        <taxon>Mycobacteriales</taxon>
        <taxon>Nocardiaceae</taxon>
        <taxon>Nocardia</taxon>
    </lineage>
</organism>
<name>A0A285L9T2_9NOCA</name>
<protein>
    <submittedName>
        <fullName evidence="2">Uncharacterized protein</fullName>
    </submittedName>
</protein>
<evidence type="ECO:0000256" key="1">
    <source>
        <dbReference type="SAM" id="MobiDB-lite"/>
    </source>
</evidence>
<reference evidence="3" key="1">
    <citation type="submission" date="2017-09" db="EMBL/GenBank/DDBJ databases">
        <authorList>
            <person name="Varghese N."/>
            <person name="Submissions S."/>
        </authorList>
    </citation>
    <scope>NUCLEOTIDE SEQUENCE [LARGE SCALE GENOMIC DNA]</scope>
    <source>
        <strain evidence="3">DSM 45537</strain>
    </source>
</reference>
<evidence type="ECO:0000313" key="2">
    <source>
        <dbReference type="EMBL" id="SNY80787.1"/>
    </source>
</evidence>
<sequence>MGVELAVELRRLEKEGSTGVLRAGDGAFHLTGGVIASADCRRTTGLDRLVVEAGVATAEDWRRAGSGDPGQVLNRPRLETLALLSVFDAAYFLLASSAVPEFRPAPPHWLAPVCHITPRALVQECARRGDPESGPWPAELVDRAPVVPVRRVRRRHVVLTAGQAEVLAAADTQRSITGIARDLGRTTYGCLEAVRELTAAGLIKPPSPVADPGRHTAHWGAGFAPYSGPQGVRIDTRNGKHAKMTGPDVAELSTHTGVSGAGRVIDIEAPTGESGGAREDEPPTPLISDPTAPPLRRRVRSTPLPTAEQWEPVDRDVLVRLRAALEELA</sequence>
<feature type="region of interest" description="Disordered" evidence="1">
    <location>
        <begin position="268"/>
        <end position="307"/>
    </location>
</feature>
<proteinExistence type="predicted"/>
<dbReference type="EMBL" id="OBEG01000002">
    <property type="protein sequence ID" value="SNY80787.1"/>
    <property type="molecule type" value="Genomic_DNA"/>
</dbReference>
<dbReference type="Proteomes" id="UP000219565">
    <property type="component" value="Unassembled WGS sequence"/>
</dbReference>
<gene>
    <name evidence="2" type="ORF">SAMN04244553_2359</name>
</gene>
<dbReference type="OrthoDB" id="3538879at2"/>
<evidence type="ECO:0000313" key="3">
    <source>
        <dbReference type="Proteomes" id="UP000219565"/>
    </source>
</evidence>